<comment type="similarity">
    <text evidence="1">Belongs to the leucine-binding protein family.</text>
</comment>
<evidence type="ECO:0000256" key="2">
    <source>
        <dbReference type="ARBA" id="ARBA00022729"/>
    </source>
</evidence>
<dbReference type="Gene3D" id="1.25.40.10">
    <property type="entry name" value="Tetratricopeptide repeat domain"/>
    <property type="match status" value="1"/>
</dbReference>
<evidence type="ECO:0000313" key="6">
    <source>
        <dbReference type="Proteomes" id="UP000255423"/>
    </source>
</evidence>
<dbReference type="Gene3D" id="3.40.50.2300">
    <property type="match status" value="2"/>
</dbReference>
<proteinExistence type="inferred from homology"/>
<reference evidence="5 6" key="1">
    <citation type="submission" date="2017-08" db="EMBL/GenBank/DDBJ databases">
        <authorList>
            <person name="de Groot N.N."/>
        </authorList>
    </citation>
    <scope>NUCLEOTIDE SEQUENCE [LARGE SCALE GENOMIC DNA]</scope>
    <source>
        <strain evidence="5 6">HM2</strain>
    </source>
</reference>
<dbReference type="Pfam" id="PF13458">
    <property type="entry name" value="Peripla_BP_6"/>
    <property type="match status" value="1"/>
</dbReference>
<dbReference type="InterPro" id="IPR028081">
    <property type="entry name" value="Leu-bd"/>
</dbReference>
<keyword evidence="2 3" id="KW-0732">Signal</keyword>
<evidence type="ECO:0000259" key="4">
    <source>
        <dbReference type="Pfam" id="PF13458"/>
    </source>
</evidence>
<dbReference type="InterPro" id="IPR028082">
    <property type="entry name" value="Peripla_BP_I"/>
</dbReference>
<sequence>MNRLFPLFLAAILSTSVFAQDDVEKVKSVVKSGRCSDAIAPLQKIYSSSFRKIEGEKAAVMLAECYLRTDKKDAAYDVASRFLEYHVKSAYRERMELARAVIDVEKGSVFDGVEAMLRVLSYSTNPAARARAKDVAIQTLAASLLTADQLQSLLEKYPVDREVMGWMQLQIGRECQNAKRYRAARYWYKKVLKSTSSENLQKTAKKGISALEGLGAGLPTVLVLAPLSGDFAEFGAAAVQGSLLAYEQANLKGKVNIIFQDTHADAAIALMRTQRAVNQDSIIAIIGPIMSAPATAVAAWLGSNFQHVPMLTPTATDAGIAKIGPNIFQVNLTMDILAQTIADFAIKCLDIREFGVMSPLGDFGTAMSESFTKAVERRGGAVVGFRNYEEGRPDYKTEFNLMRDVRYNQENRRRNIAHGASDLNAVNARDRKLYLADSTSNFPGLFIPATNPADAGAMVSQAAFNKVSGTYLGTSGWYGRELLIQGKRLVEGSYFSVPGLDVNKGNVAYTNFVKDFTARWGVEPGEDKVSGLSYDAANIIFTAFSAVSGKDDDMTHYINATKDFKGIYGDIKFRRGANANTKIVTVNKGKFEFVTTCERQDKAKEAAKPKKKK</sequence>
<dbReference type="Proteomes" id="UP000255423">
    <property type="component" value="Unassembled WGS sequence"/>
</dbReference>
<evidence type="ECO:0000256" key="3">
    <source>
        <dbReference type="SAM" id="SignalP"/>
    </source>
</evidence>
<dbReference type="AlphaFoldDB" id="A0A380S6K7"/>
<evidence type="ECO:0000313" key="5">
    <source>
        <dbReference type="EMBL" id="SUQ24633.1"/>
    </source>
</evidence>
<feature type="domain" description="Leucine-binding protein" evidence="4">
    <location>
        <begin position="221"/>
        <end position="579"/>
    </location>
</feature>
<dbReference type="EMBL" id="UHJL01000002">
    <property type="protein sequence ID" value="SUQ24633.1"/>
    <property type="molecule type" value="Genomic_DNA"/>
</dbReference>
<dbReference type="RefSeq" id="WP_109573084.1">
    <property type="nucleotide sequence ID" value="NZ_UHJL01000002.1"/>
</dbReference>
<dbReference type="PANTHER" id="PTHR30483">
    <property type="entry name" value="LEUCINE-SPECIFIC-BINDING PROTEIN"/>
    <property type="match status" value="1"/>
</dbReference>
<dbReference type="InterPro" id="IPR051010">
    <property type="entry name" value="BCAA_transport"/>
</dbReference>
<feature type="chain" id="PRO_5016664767" evidence="3">
    <location>
        <begin position="20"/>
        <end position="613"/>
    </location>
</feature>
<name>A0A380S6K7_FIBSU</name>
<feature type="signal peptide" evidence="3">
    <location>
        <begin position="1"/>
        <end position="19"/>
    </location>
</feature>
<accession>A0A380S6K7</accession>
<dbReference type="InterPro" id="IPR011990">
    <property type="entry name" value="TPR-like_helical_dom_sf"/>
</dbReference>
<dbReference type="SUPFAM" id="SSF53822">
    <property type="entry name" value="Periplasmic binding protein-like I"/>
    <property type="match status" value="1"/>
</dbReference>
<gene>
    <name evidence="5" type="ORF">SAMN05661053_2041</name>
</gene>
<evidence type="ECO:0000256" key="1">
    <source>
        <dbReference type="ARBA" id="ARBA00010062"/>
    </source>
</evidence>
<organism evidence="5 6">
    <name type="scientific">Fibrobacter succinogenes</name>
    <name type="common">Bacteroides succinogenes</name>
    <dbReference type="NCBI Taxonomy" id="833"/>
    <lineage>
        <taxon>Bacteria</taxon>
        <taxon>Pseudomonadati</taxon>
        <taxon>Fibrobacterota</taxon>
        <taxon>Fibrobacteria</taxon>
        <taxon>Fibrobacterales</taxon>
        <taxon>Fibrobacteraceae</taxon>
        <taxon>Fibrobacter</taxon>
    </lineage>
</organism>
<dbReference type="PANTHER" id="PTHR30483:SF6">
    <property type="entry name" value="PERIPLASMIC BINDING PROTEIN OF ABC TRANSPORTER FOR NATURAL AMINO ACIDS"/>
    <property type="match status" value="1"/>
</dbReference>
<protein>
    <submittedName>
        <fullName evidence="5">ABC-type branched-chain amino acid transport system, substrate-binding protein</fullName>
    </submittedName>
</protein>